<dbReference type="Proteomes" id="UP000093748">
    <property type="component" value="Unassembled WGS sequence"/>
</dbReference>
<keyword evidence="1" id="KW-1133">Transmembrane helix</keyword>
<gene>
    <name evidence="2" type="ORF">BAE39_08920</name>
</gene>
<keyword evidence="1" id="KW-0472">Membrane</keyword>
<comment type="caution">
    <text evidence="2">The sequence shown here is derived from an EMBL/GenBank/DDBJ whole genome shotgun (WGS) entry which is preliminary data.</text>
</comment>
<proteinExistence type="predicted"/>
<feature type="transmembrane region" description="Helical" evidence="1">
    <location>
        <begin position="6"/>
        <end position="24"/>
    </location>
</feature>
<protein>
    <submittedName>
        <fullName evidence="2">Uncharacterized protein</fullName>
    </submittedName>
</protein>
<keyword evidence="1" id="KW-0812">Transmembrane</keyword>
<reference evidence="3" key="1">
    <citation type="submission" date="2016-06" db="EMBL/GenBank/DDBJ databases">
        <title>NZP2037 Pacbio-Illumina hybrid assembly.</title>
        <authorList>
            <person name="Ramsay J.P."/>
        </authorList>
    </citation>
    <scope>NUCLEOTIDE SEQUENCE [LARGE SCALE GENOMIC DNA]</scope>
    <source>
        <strain evidence="3">R7ANS::ICEMlSym2042</strain>
    </source>
</reference>
<accession>A0A1A5JM25</accession>
<evidence type="ECO:0000313" key="2">
    <source>
        <dbReference type="EMBL" id="OBP83557.1"/>
    </source>
</evidence>
<sequence>MNSTGWMHLGIVLAVFAGVVLFFLRRMVFPAPREGSQGESMGVGGGGYSGYDSYGGHSHDGGGHGGGH</sequence>
<organism evidence="2 3">
    <name type="scientific">Rhizobium loti</name>
    <name type="common">Mesorhizobium loti</name>
    <dbReference type="NCBI Taxonomy" id="381"/>
    <lineage>
        <taxon>Bacteria</taxon>
        <taxon>Pseudomonadati</taxon>
        <taxon>Pseudomonadota</taxon>
        <taxon>Alphaproteobacteria</taxon>
        <taxon>Hyphomicrobiales</taxon>
        <taxon>Phyllobacteriaceae</taxon>
        <taxon>Mesorhizobium</taxon>
    </lineage>
</organism>
<dbReference type="EMBL" id="LZTJ01000001">
    <property type="protein sequence ID" value="OBP83557.1"/>
    <property type="molecule type" value="Genomic_DNA"/>
</dbReference>
<dbReference type="AlphaFoldDB" id="A0A1A5JM25"/>
<evidence type="ECO:0000313" key="3">
    <source>
        <dbReference type="Proteomes" id="UP000093748"/>
    </source>
</evidence>
<name>A0A1A5JM25_RHILI</name>
<evidence type="ECO:0000256" key="1">
    <source>
        <dbReference type="SAM" id="Phobius"/>
    </source>
</evidence>